<evidence type="ECO:0000256" key="7">
    <source>
        <dbReference type="SAM" id="Phobius"/>
    </source>
</evidence>
<evidence type="ECO:0000256" key="6">
    <source>
        <dbReference type="SAM" id="MobiDB-lite"/>
    </source>
</evidence>
<keyword evidence="4 7" id="KW-1133">Transmembrane helix</keyword>
<evidence type="ECO:0000313" key="9">
    <source>
        <dbReference type="Proteomes" id="UP000184330"/>
    </source>
</evidence>
<dbReference type="AlphaFoldDB" id="A0A1L7XQT1"/>
<dbReference type="PANTHER" id="PTHR23501">
    <property type="entry name" value="MAJOR FACILITATOR SUPERFAMILY"/>
    <property type="match status" value="1"/>
</dbReference>
<comment type="subcellular location">
    <subcellularLocation>
        <location evidence="1">Membrane</location>
        <topology evidence="1">Multi-pass membrane protein</topology>
    </subcellularLocation>
</comment>
<keyword evidence="2" id="KW-0813">Transport</keyword>
<evidence type="ECO:0000313" key="8">
    <source>
        <dbReference type="EMBL" id="CZR67403.1"/>
    </source>
</evidence>
<accession>A0A1L7XQT1</accession>
<evidence type="ECO:0000256" key="2">
    <source>
        <dbReference type="ARBA" id="ARBA00022448"/>
    </source>
</evidence>
<organism evidence="8 9">
    <name type="scientific">Phialocephala subalpina</name>
    <dbReference type="NCBI Taxonomy" id="576137"/>
    <lineage>
        <taxon>Eukaryota</taxon>
        <taxon>Fungi</taxon>
        <taxon>Dikarya</taxon>
        <taxon>Ascomycota</taxon>
        <taxon>Pezizomycotina</taxon>
        <taxon>Leotiomycetes</taxon>
        <taxon>Helotiales</taxon>
        <taxon>Mollisiaceae</taxon>
        <taxon>Phialocephala</taxon>
        <taxon>Phialocephala fortinii species complex</taxon>
    </lineage>
</organism>
<name>A0A1L7XQT1_9HELO</name>
<proteinExistence type="predicted"/>
<feature type="transmembrane region" description="Helical" evidence="7">
    <location>
        <begin position="151"/>
        <end position="172"/>
    </location>
</feature>
<protein>
    <submittedName>
        <fullName evidence="8">Uncharacterized protein</fullName>
    </submittedName>
</protein>
<evidence type="ECO:0000256" key="1">
    <source>
        <dbReference type="ARBA" id="ARBA00004141"/>
    </source>
</evidence>
<dbReference type="EMBL" id="FJOG01000043">
    <property type="protein sequence ID" value="CZR67403.1"/>
    <property type="molecule type" value="Genomic_DNA"/>
</dbReference>
<keyword evidence="3 7" id="KW-0812">Transmembrane</keyword>
<dbReference type="OrthoDB" id="4139357at2759"/>
<reference evidence="8 9" key="1">
    <citation type="submission" date="2016-03" db="EMBL/GenBank/DDBJ databases">
        <authorList>
            <person name="Ploux O."/>
        </authorList>
    </citation>
    <scope>NUCLEOTIDE SEQUENCE [LARGE SCALE GENOMIC DNA]</scope>
    <source>
        <strain evidence="8 9">UAMH 11012</strain>
    </source>
</reference>
<dbReference type="Pfam" id="PF06609">
    <property type="entry name" value="TRI12"/>
    <property type="match status" value="1"/>
</dbReference>
<feature type="region of interest" description="Disordered" evidence="6">
    <location>
        <begin position="200"/>
        <end position="259"/>
    </location>
</feature>
<evidence type="ECO:0000256" key="5">
    <source>
        <dbReference type="ARBA" id="ARBA00023136"/>
    </source>
</evidence>
<feature type="transmembrane region" description="Helical" evidence="7">
    <location>
        <begin position="12"/>
        <end position="32"/>
    </location>
</feature>
<evidence type="ECO:0000256" key="3">
    <source>
        <dbReference type="ARBA" id="ARBA00022692"/>
    </source>
</evidence>
<dbReference type="InterPro" id="IPR010573">
    <property type="entry name" value="MFS_Str1/Tri12-like"/>
</dbReference>
<dbReference type="Proteomes" id="UP000184330">
    <property type="component" value="Unassembled WGS sequence"/>
</dbReference>
<evidence type="ECO:0000256" key="4">
    <source>
        <dbReference type="ARBA" id="ARBA00022989"/>
    </source>
</evidence>
<keyword evidence="9" id="KW-1185">Reference proteome</keyword>
<gene>
    <name evidence="8" type="ORF">PAC_17302</name>
</gene>
<sequence length="259" mass="27834">MLINDDIGPADNISWVATVWTLGTTVGFLLVCRLSDIFDGPWLCCNWIVDNITFPGVTVVIEPQDVALASGVLGSIRGTGGAVEQALYTSILNNKIDGYIPAYVGPTAVKAGLPESELPMLFNNIAAENFTAMPDVTLIIELVVDREIVRAYISSFLMVFFAGVPFAVLLILPACFVPNMEGLLGGNVAKRLQGLPRKKEARKEELKGDDRDKGVVVNSEFGVRFPQDDGGSGSGKSDEGNRGSEVQLQGQDTERNISI</sequence>
<feature type="compositionally biased region" description="Basic and acidic residues" evidence="6">
    <location>
        <begin position="200"/>
        <end position="214"/>
    </location>
</feature>
<dbReference type="PANTHER" id="PTHR23501:SF109">
    <property type="entry name" value="MAJOR FACILITATOR SUPERFAMILY (MFS) PROFILE DOMAIN-CONTAINING PROTEIN-RELATED"/>
    <property type="match status" value="1"/>
</dbReference>
<dbReference type="GO" id="GO:0022857">
    <property type="term" value="F:transmembrane transporter activity"/>
    <property type="evidence" value="ECO:0007669"/>
    <property type="project" value="InterPro"/>
</dbReference>
<dbReference type="GO" id="GO:0005886">
    <property type="term" value="C:plasma membrane"/>
    <property type="evidence" value="ECO:0007669"/>
    <property type="project" value="TreeGrafter"/>
</dbReference>
<keyword evidence="5 7" id="KW-0472">Membrane</keyword>